<dbReference type="PANTHER" id="PTHR45663:SF11">
    <property type="entry name" value="GEO12009P1"/>
    <property type="match status" value="1"/>
</dbReference>
<reference evidence="12 13" key="1">
    <citation type="submission" date="2021-10" db="EMBL/GenBank/DDBJ databases">
        <title>Anaerobic single-cell dispensing facilitates the cultivation of human gut bacteria.</title>
        <authorList>
            <person name="Afrizal A."/>
        </authorList>
    </citation>
    <scope>NUCLEOTIDE SEQUENCE [LARGE SCALE GENOMIC DNA]</scope>
    <source>
        <strain evidence="12 13">CLA-AA-H244</strain>
    </source>
</reference>
<feature type="site" description="Deprotonates C-terminal active site Cys" evidence="9">
    <location>
        <position position="24"/>
    </location>
</feature>
<dbReference type="GO" id="GO:0005829">
    <property type="term" value="C:cytosol"/>
    <property type="evidence" value="ECO:0007669"/>
    <property type="project" value="TreeGrafter"/>
</dbReference>
<dbReference type="AlphaFoldDB" id="A0AAE3AR65"/>
<evidence type="ECO:0000256" key="8">
    <source>
        <dbReference type="PIRNR" id="PIRNR000077"/>
    </source>
</evidence>
<feature type="site" description="Contributes to redox potential value" evidence="9">
    <location>
        <position position="31"/>
    </location>
</feature>
<name>A0AAE3AR65_9FIRM</name>
<dbReference type="FunFam" id="3.40.30.10:FF:000001">
    <property type="entry name" value="Thioredoxin"/>
    <property type="match status" value="1"/>
</dbReference>
<dbReference type="GO" id="GO:0015035">
    <property type="term" value="F:protein-disulfide reductase activity"/>
    <property type="evidence" value="ECO:0007669"/>
    <property type="project" value="UniProtKB-UniRule"/>
</dbReference>
<feature type="domain" description="Thioredoxin" evidence="11">
    <location>
        <begin position="1"/>
        <end position="102"/>
    </location>
</feature>
<dbReference type="InterPro" id="IPR036249">
    <property type="entry name" value="Thioredoxin-like_sf"/>
</dbReference>
<evidence type="ECO:0000256" key="2">
    <source>
        <dbReference type="ARBA" id="ARBA00020570"/>
    </source>
</evidence>
<evidence type="ECO:0000256" key="5">
    <source>
        <dbReference type="ARBA" id="ARBA00023157"/>
    </source>
</evidence>
<accession>A0AAE3AR65</accession>
<dbReference type="PROSITE" id="PS00194">
    <property type="entry name" value="THIOREDOXIN_1"/>
    <property type="match status" value="1"/>
</dbReference>
<keyword evidence="3" id="KW-0813">Transport</keyword>
<proteinExistence type="inferred from homology"/>
<evidence type="ECO:0000256" key="4">
    <source>
        <dbReference type="ARBA" id="ARBA00022982"/>
    </source>
</evidence>
<dbReference type="InterPro" id="IPR013766">
    <property type="entry name" value="Thioredoxin_domain"/>
</dbReference>
<dbReference type="Pfam" id="PF00085">
    <property type="entry name" value="Thioredoxin"/>
    <property type="match status" value="1"/>
</dbReference>
<evidence type="ECO:0000256" key="9">
    <source>
        <dbReference type="PIRSR" id="PIRSR000077-1"/>
    </source>
</evidence>
<dbReference type="CDD" id="cd02947">
    <property type="entry name" value="TRX_family"/>
    <property type="match status" value="1"/>
</dbReference>
<feature type="active site" description="Nucleophile" evidence="9">
    <location>
        <position position="33"/>
    </location>
</feature>
<feature type="disulfide bond" description="Redox-active" evidence="10">
    <location>
        <begin position="30"/>
        <end position="33"/>
    </location>
</feature>
<comment type="caution">
    <text evidence="12">The sequence shown here is derived from an EMBL/GenBank/DDBJ whole genome shotgun (WGS) entry which is preliminary data.</text>
</comment>
<dbReference type="Gene3D" id="3.40.30.10">
    <property type="entry name" value="Glutaredoxin"/>
    <property type="match status" value="1"/>
</dbReference>
<comment type="similarity">
    <text evidence="1 8">Belongs to the thioredoxin family.</text>
</comment>
<dbReference type="EMBL" id="JAJEQF010000001">
    <property type="protein sequence ID" value="MCC2166288.1"/>
    <property type="molecule type" value="Genomic_DNA"/>
</dbReference>
<gene>
    <name evidence="12" type="primary">trxA</name>
    <name evidence="12" type="ORF">LKD45_01020</name>
</gene>
<dbReference type="RefSeq" id="WP_021914602.1">
    <property type="nucleotide sequence ID" value="NZ_JAJEQF010000001.1"/>
</dbReference>
<dbReference type="GO" id="GO:0045454">
    <property type="term" value="P:cell redox homeostasis"/>
    <property type="evidence" value="ECO:0007669"/>
    <property type="project" value="TreeGrafter"/>
</dbReference>
<keyword evidence="4" id="KW-0249">Electron transport</keyword>
<evidence type="ECO:0000256" key="3">
    <source>
        <dbReference type="ARBA" id="ARBA00022448"/>
    </source>
</evidence>
<dbReference type="PROSITE" id="PS51352">
    <property type="entry name" value="THIOREDOXIN_2"/>
    <property type="match status" value="1"/>
</dbReference>
<organism evidence="12 13">
    <name type="scientific">Gallintestinimicrobium propionicum</name>
    <dbReference type="NCBI Taxonomy" id="2981770"/>
    <lineage>
        <taxon>Bacteria</taxon>
        <taxon>Bacillati</taxon>
        <taxon>Bacillota</taxon>
        <taxon>Clostridia</taxon>
        <taxon>Lachnospirales</taxon>
        <taxon>Lachnospiraceae</taxon>
        <taxon>Gallintestinimicrobium</taxon>
    </lineage>
</organism>
<dbReference type="PANTHER" id="PTHR45663">
    <property type="entry name" value="GEO12009P1"/>
    <property type="match status" value="1"/>
</dbReference>
<protein>
    <recommendedName>
        <fullName evidence="2 7">Thioredoxin</fullName>
    </recommendedName>
</protein>
<feature type="active site" description="Nucleophile" evidence="9">
    <location>
        <position position="30"/>
    </location>
</feature>
<evidence type="ECO:0000256" key="7">
    <source>
        <dbReference type="NCBIfam" id="TIGR01068"/>
    </source>
</evidence>
<sequence length="102" mass="11380">MAKNITVDNFEKEVLQAAGPVLVDFWATWCGPCRMQGPAVEKLAEEGYNVGKINVDDEGELAERYHVMNIPTLIIFKNGEEKERMVGVQSKDLLESKLKALA</sequence>
<keyword evidence="6 10" id="KW-0676">Redox-active center</keyword>
<dbReference type="PRINTS" id="PR00421">
    <property type="entry name" value="THIOREDOXIN"/>
</dbReference>
<evidence type="ECO:0000259" key="11">
    <source>
        <dbReference type="PROSITE" id="PS51352"/>
    </source>
</evidence>
<dbReference type="InterPro" id="IPR017937">
    <property type="entry name" value="Thioredoxin_CS"/>
</dbReference>
<dbReference type="Proteomes" id="UP001199355">
    <property type="component" value="Unassembled WGS sequence"/>
</dbReference>
<dbReference type="PIRSF" id="PIRSF000077">
    <property type="entry name" value="Thioredoxin"/>
    <property type="match status" value="1"/>
</dbReference>
<evidence type="ECO:0000256" key="1">
    <source>
        <dbReference type="ARBA" id="ARBA00008987"/>
    </source>
</evidence>
<keyword evidence="5 10" id="KW-1015">Disulfide bond</keyword>
<evidence type="ECO:0000313" key="12">
    <source>
        <dbReference type="EMBL" id="MCC2166288.1"/>
    </source>
</evidence>
<dbReference type="SUPFAM" id="SSF52833">
    <property type="entry name" value="Thioredoxin-like"/>
    <property type="match status" value="1"/>
</dbReference>
<evidence type="ECO:0000313" key="13">
    <source>
        <dbReference type="Proteomes" id="UP001199355"/>
    </source>
</evidence>
<evidence type="ECO:0000256" key="10">
    <source>
        <dbReference type="PIRSR" id="PIRSR000077-4"/>
    </source>
</evidence>
<feature type="site" description="Contributes to redox potential value" evidence="9">
    <location>
        <position position="32"/>
    </location>
</feature>
<keyword evidence="13" id="KW-1185">Reference proteome</keyword>
<dbReference type="NCBIfam" id="TIGR01068">
    <property type="entry name" value="thioredoxin"/>
    <property type="match status" value="1"/>
</dbReference>
<evidence type="ECO:0000256" key="6">
    <source>
        <dbReference type="ARBA" id="ARBA00023284"/>
    </source>
</evidence>
<dbReference type="InterPro" id="IPR005746">
    <property type="entry name" value="Thioredoxin"/>
</dbReference>